<dbReference type="GO" id="GO:0005576">
    <property type="term" value="C:extracellular region"/>
    <property type="evidence" value="ECO:0007669"/>
    <property type="project" value="TreeGrafter"/>
</dbReference>
<evidence type="ECO:0000256" key="4">
    <source>
        <dbReference type="ARBA" id="ARBA00022984"/>
    </source>
</evidence>
<dbReference type="InterPro" id="IPR038054">
    <property type="entry name" value="LD_TPept-like_central_sf"/>
</dbReference>
<evidence type="ECO:0000259" key="7">
    <source>
        <dbReference type="PROSITE" id="PS52029"/>
    </source>
</evidence>
<organism evidence="8 9">
    <name type="scientific">Carnobacterium divergens DSM 20623</name>
    <dbReference type="NCBI Taxonomy" id="1449336"/>
    <lineage>
        <taxon>Bacteria</taxon>
        <taxon>Bacillati</taxon>
        <taxon>Bacillota</taxon>
        <taxon>Bacilli</taxon>
        <taxon>Lactobacillales</taxon>
        <taxon>Carnobacteriaceae</taxon>
        <taxon>Carnobacterium</taxon>
    </lineage>
</organism>
<dbReference type="GO" id="GO:0016740">
    <property type="term" value="F:transferase activity"/>
    <property type="evidence" value="ECO:0007669"/>
    <property type="project" value="UniProtKB-KW"/>
</dbReference>
<evidence type="ECO:0000313" key="9">
    <source>
        <dbReference type="Proteomes" id="UP000051658"/>
    </source>
</evidence>
<dbReference type="PANTHER" id="PTHR30582:SF33">
    <property type="entry name" value="EXPORTED PROTEIN"/>
    <property type="match status" value="1"/>
</dbReference>
<dbReference type="GO" id="GO:0018104">
    <property type="term" value="P:peptidoglycan-protein cross-linking"/>
    <property type="evidence" value="ECO:0007669"/>
    <property type="project" value="TreeGrafter"/>
</dbReference>
<evidence type="ECO:0000256" key="1">
    <source>
        <dbReference type="ARBA" id="ARBA00004752"/>
    </source>
</evidence>
<dbReference type="eggNOG" id="COG1376">
    <property type="taxonomic scope" value="Bacteria"/>
</dbReference>
<dbReference type="SUPFAM" id="SSF143985">
    <property type="entry name" value="L,D-transpeptidase pre-catalytic domain-like"/>
    <property type="match status" value="1"/>
</dbReference>
<keyword evidence="5 6" id="KW-0961">Cell wall biogenesis/degradation</keyword>
<evidence type="ECO:0000256" key="6">
    <source>
        <dbReference type="PROSITE-ProRule" id="PRU01373"/>
    </source>
</evidence>
<dbReference type="InterPro" id="IPR050979">
    <property type="entry name" value="LD-transpeptidase"/>
</dbReference>
<keyword evidence="2" id="KW-0808">Transferase</keyword>
<dbReference type="Pfam" id="PF12229">
    <property type="entry name" value="PG_binding_4"/>
    <property type="match status" value="1"/>
</dbReference>
<dbReference type="PANTHER" id="PTHR30582">
    <property type="entry name" value="L,D-TRANSPEPTIDASE"/>
    <property type="match status" value="1"/>
</dbReference>
<feature type="active site" description="Nucleophile" evidence="6">
    <location>
        <position position="431"/>
    </location>
</feature>
<gene>
    <name evidence="8" type="ORF">IV74_GL000971</name>
</gene>
<sequence length="455" mass="50602">MKSMSMKKTTIGIILAILILIVGFYSFKSIGYQTKFLPKTVVDGVAIENKTISEANAALKSHYQDKVFKVTEGEKELFSFKGQEIGITDDFTKNLKNLKSKQNPWSWPVRMMGSKGDKEEMKDVTFNEATFDAYFAKLPLTSSERVKPENAKVEKTATGFSIKKEILGNTFDEAKVKAWLKKSIDEGKTDITLDDTYQKPTVYSNDKALKDRLAKLESLSKLTITYNISGQSVTVPHETLLSWLDENDKGEVAVDEAGVEKYVTELSNQYSTYKKTRTFKSTNRGEVQVPPGIYGWTLNAEDEAPALAKDILAEKNLTDRKPIVSGSGYGRDDIGNTYIEVDLASQHMWYYKDGAKVLDTDVVTGKPATPTPPGVFSVWNKERNATLRGEDYATPVDHWMPIDTTGVGIHDSPWQPAYGGTLYQTVGSHGCINTPPAIMTQLYDMVEAGIPVVVF</sequence>
<evidence type="ECO:0000256" key="2">
    <source>
        <dbReference type="ARBA" id="ARBA00022679"/>
    </source>
</evidence>
<dbReference type="InterPro" id="IPR022029">
    <property type="entry name" value="YoaR-like_PG-bd"/>
</dbReference>
<accession>A0A0R2HVJ7</accession>
<evidence type="ECO:0000256" key="3">
    <source>
        <dbReference type="ARBA" id="ARBA00022960"/>
    </source>
</evidence>
<dbReference type="CDD" id="cd16913">
    <property type="entry name" value="YkuD_like"/>
    <property type="match status" value="1"/>
</dbReference>
<dbReference type="Gene3D" id="2.40.440.10">
    <property type="entry name" value="L,D-transpeptidase catalytic domain-like"/>
    <property type="match status" value="1"/>
</dbReference>
<evidence type="ECO:0000256" key="5">
    <source>
        <dbReference type="ARBA" id="ARBA00023316"/>
    </source>
</evidence>
<feature type="active site" description="Proton donor/acceptor" evidence="6">
    <location>
        <position position="410"/>
    </location>
</feature>
<comment type="pathway">
    <text evidence="1 6">Cell wall biogenesis; peptidoglycan biosynthesis.</text>
</comment>
<dbReference type="Pfam" id="PF03734">
    <property type="entry name" value="YkuD"/>
    <property type="match status" value="1"/>
</dbReference>
<dbReference type="Proteomes" id="UP000051658">
    <property type="component" value="Unassembled WGS sequence"/>
</dbReference>
<keyword evidence="9" id="KW-1185">Reference proteome</keyword>
<dbReference type="GO" id="GO:0071555">
    <property type="term" value="P:cell wall organization"/>
    <property type="evidence" value="ECO:0007669"/>
    <property type="project" value="UniProtKB-UniRule"/>
</dbReference>
<reference evidence="8 9" key="1">
    <citation type="journal article" date="2015" name="Genome Announc.">
        <title>Expanding the biotechnology potential of lactobacilli through comparative genomics of 213 strains and associated genera.</title>
        <authorList>
            <person name="Sun Z."/>
            <person name="Harris H.M."/>
            <person name="McCann A."/>
            <person name="Guo C."/>
            <person name="Argimon S."/>
            <person name="Zhang W."/>
            <person name="Yang X."/>
            <person name="Jeffery I.B."/>
            <person name="Cooney J.C."/>
            <person name="Kagawa T.F."/>
            <person name="Liu W."/>
            <person name="Song Y."/>
            <person name="Salvetti E."/>
            <person name="Wrobel A."/>
            <person name="Rasinkangas P."/>
            <person name="Parkhill J."/>
            <person name="Rea M.C."/>
            <person name="O'Sullivan O."/>
            <person name="Ritari J."/>
            <person name="Douillard F.P."/>
            <person name="Paul Ross R."/>
            <person name="Yang R."/>
            <person name="Briner A.E."/>
            <person name="Felis G.E."/>
            <person name="de Vos W.M."/>
            <person name="Barrangou R."/>
            <person name="Klaenhammer T.R."/>
            <person name="Caufield P.W."/>
            <person name="Cui Y."/>
            <person name="Zhang H."/>
            <person name="O'Toole P.W."/>
        </authorList>
    </citation>
    <scope>NUCLEOTIDE SEQUENCE [LARGE SCALE GENOMIC DNA]</scope>
    <source>
        <strain evidence="8 9">DSM 20623</strain>
    </source>
</reference>
<dbReference type="PATRIC" id="fig|1449336.4.peg.992"/>
<protein>
    <submittedName>
        <fullName evidence="8">ErfK YbiS YcfS YnhG family protein</fullName>
    </submittedName>
</protein>
<dbReference type="Gene3D" id="3.10.20.800">
    <property type="match status" value="1"/>
</dbReference>
<dbReference type="SUPFAM" id="SSF141523">
    <property type="entry name" value="L,D-transpeptidase catalytic domain-like"/>
    <property type="match status" value="1"/>
</dbReference>
<proteinExistence type="predicted"/>
<dbReference type="GO" id="GO:0008360">
    <property type="term" value="P:regulation of cell shape"/>
    <property type="evidence" value="ECO:0007669"/>
    <property type="project" value="UniProtKB-UniRule"/>
</dbReference>
<name>A0A0R2HVJ7_CARDV</name>
<dbReference type="AlphaFoldDB" id="A0A0R2HVJ7"/>
<dbReference type="InterPro" id="IPR038063">
    <property type="entry name" value="Transpep_catalytic_dom"/>
</dbReference>
<dbReference type="PROSITE" id="PS52029">
    <property type="entry name" value="LD_TPASE"/>
    <property type="match status" value="1"/>
</dbReference>
<dbReference type="UniPathway" id="UPA00219"/>
<comment type="caution">
    <text evidence="8">The sequence shown here is derived from an EMBL/GenBank/DDBJ whole genome shotgun (WGS) entry which is preliminary data.</text>
</comment>
<dbReference type="InterPro" id="IPR005490">
    <property type="entry name" value="LD_TPept_cat_dom"/>
</dbReference>
<keyword evidence="3 6" id="KW-0133">Cell shape</keyword>
<evidence type="ECO:0000313" key="8">
    <source>
        <dbReference type="EMBL" id="KRN56723.1"/>
    </source>
</evidence>
<keyword evidence="4 6" id="KW-0573">Peptidoglycan synthesis</keyword>
<dbReference type="GO" id="GO:0071972">
    <property type="term" value="F:peptidoglycan L,D-transpeptidase activity"/>
    <property type="evidence" value="ECO:0007669"/>
    <property type="project" value="TreeGrafter"/>
</dbReference>
<feature type="domain" description="L,D-TPase catalytic" evidence="7">
    <location>
        <begin position="337"/>
        <end position="455"/>
    </location>
</feature>
<dbReference type="EMBL" id="JQBS01000024">
    <property type="protein sequence ID" value="KRN56723.1"/>
    <property type="molecule type" value="Genomic_DNA"/>
</dbReference>